<keyword evidence="7" id="KW-0915">Sodium</keyword>
<dbReference type="InterPro" id="IPR038377">
    <property type="entry name" value="Na/Glc_symporter_sf"/>
</dbReference>
<evidence type="ECO:0000256" key="1">
    <source>
        <dbReference type="ARBA" id="ARBA00004651"/>
    </source>
</evidence>
<keyword evidence="14" id="KW-1185">Reference proteome</keyword>
<feature type="transmembrane region" description="Helical" evidence="12">
    <location>
        <begin position="232"/>
        <end position="250"/>
    </location>
</feature>
<dbReference type="GO" id="GO:0015293">
    <property type="term" value="F:symporter activity"/>
    <property type="evidence" value="ECO:0007669"/>
    <property type="project" value="TreeGrafter"/>
</dbReference>
<protein>
    <submittedName>
        <fullName evidence="13">Sodium:solute symporter</fullName>
    </submittedName>
</protein>
<evidence type="ECO:0000256" key="12">
    <source>
        <dbReference type="SAM" id="Phobius"/>
    </source>
</evidence>
<feature type="transmembrane region" description="Helical" evidence="12">
    <location>
        <begin position="316"/>
        <end position="334"/>
    </location>
</feature>
<evidence type="ECO:0000256" key="11">
    <source>
        <dbReference type="RuleBase" id="RU362091"/>
    </source>
</evidence>
<feature type="transmembrane region" description="Helical" evidence="12">
    <location>
        <begin position="271"/>
        <end position="296"/>
    </location>
</feature>
<dbReference type="InterPro" id="IPR001734">
    <property type="entry name" value="Na/solute_symporter"/>
</dbReference>
<evidence type="ECO:0000256" key="6">
    <source>
        <dbReference type="ARBA" id="ARBA00022989"/>
    </source>
</evidence>
<comment type="subcellular location">
    <subcellularLocation>
        <location evidence="1">Cell membrane</location>
        <topology evidence="1">Multi-pass membrane protein</topology>
    </subcellularLocation>
</comment>
<dbReference type="GO" id="GO:0005886">
    <property type="term" value="C:plasma membrane"/>
    <property type="evidence" value="ECO:0007669"/>
    <property type="project" value="UniProtKB-SubCell"/>
</dbReference>
<dbReference type="PANTHER" id="PTHR42985:SF47">
    <property type="entry name" value="INTEGRAL MEMBRANE TRANSPORT PROTEIN"/>
    <property type="match status" value="1"/>
</dbReference>
<evidence type="ECO:0000256" key="10">
    <source>
        <dbReference type="ARBA" id="ARBA00023201"/>
    </source>
</evidence>
<gene>
    <name evidence="13" type="ORF">HGH91_04475</name>
</gene>
<dbReference type="InterPro" id="IPR051163">
    <property type="entry name" value="Sodium:Solute_Symporter_SSF"/>
</dbReference>
<feature type="transmembrane region" description="Helical" evidence="12">
    <location>
        <begin position="44"/>
        <end position="66"/>
    </location>
</feature>
<feature type="transmembrane region" description="Helical" evidence="12">
    <location>
        <begin position="403"/>
        <end position="421"/>
    </location>
</feature>
<dbReference type="Gene3D" id="1.20.1730.10">
    <property type="entry name" value="Sodium/glucose cotransporter"/>
    <property type="match status" value="1"/>
</dbReference>
<comment type="similarity">
    <text evidence="2 11">Belongs to the sodium:solute symporter (SSF) (TC 2.A.21) family.</text>
</comment>
<dbReference type="GO" id="GO:0006814">
    <property type="term" value="P:sodium ion transport"/>
    <property type="evidence" value="ECO:0007669"/>
    <property type="project" value="UniProtKB-KW"/>
</dbReference>
<evidence type="ECO:0000256" key="4">
    <source>
        <dbReference type="ARBA" id="ARBA00022475"/>
    </source>
</evidence>
<sequence length="482" mass="53634">MSPGLLFSFVIAYFVILLIVAWYTGRNSNNDSFFIGNRNSNWMLVAFGMIGTSLSGVTFVSVPGAVGKDAFSYMQITLGYFIGYVTIAYVLIPLYYRLQLTSIYNYLDTRFGTRSYKTGASFFILSRTLGATARLYLVVRILQDAILSSFGVPFWVTTLVILIMILLYTYEGGVKTIVYTDTLQTTCMLAGLVICVGFILHTMDLSLGQSLSAMHERGLTTIFNTDPDSKLFFIKQILAGAFITITMTGLDQEMMQKNISVKTLKDSKKNMVSLAFIMVIVIGLFLFLGGLLHLYGAQQQVTATGDKLFPELALHHMPPVISVIFIIALISALFPSADGAMTALTSSLCIDILDMQRRSDWPEEMKKKVRQRIHLLMAFIFLLFVMVFEWVNNQSMIGVILKVATYTYGPLLGLFAFGILSKRQVNDALVPLVCVAAPLLCLVVDIYQSVLFGHFQIGLELLIINGFFTFMGLLLISRKAES</sequence>
<evidence type="ECO:0000256" key="7">
    <source>
        <dbReference type="ARBA" id="ARBA00023053"/>
    </source>
</evidence>
<keyword evidence="9 12" id="KW-0472">Membrane</keyword>
<feature type="transmembrane region" description="Helical" evidence="12">
    <location>
        <begin position="428"/>
        <end position="447"/>
    </location>
</feature>
<evidence type="ECO:0000256" key="8">
    <source>
        <dbReference type="ARBA" id="ARBA00023065"/>
    </source>
</evidence>
<keyword evidence="4" id="KW-1003">Cell membrane</keyword>
<dbReference type="PROSITE" id="PS50283">
    <property type="entry name" value="NA_SOLUT_SYMP_3"/>
    <property type="match status" value="1"/>
</dbReference>
<dbReference type="Pfam" id="PF00474">
    <property type="entry name" value="SSF"/>
    <property type="match status" value="1"/>
</dbReference>
<feature type="transmembrane region" description="Helical" evidence="12">
    <location>
        <begin position="453"/>
        <end position="476"/>
    </location>
</feature>
<dbReference type="RefSeq" id="WP_168737228.1">
    <property type="nucleotide sequence ID" value="NZ_JABAHZ010000001.1"/>
</dbReference>
<accession>A0A847SFV0</accession>
<keyword evidence="5 12" id="KW-0812">Transmembrane</keyword>
<feature type="transmembrane region" description="Helical" evidence="12">
    <location>
        <begin position="119"/>
        <end position="139"/>
    </location>
</feature>
<name>A0A847SFV0_9BACT</name>
<feature type="transmembrane region" description="Helical" evidence="12">
    <location>
        <begin position="145"/>
        <end position="170"/>
    </location>
</feature>
<keyword evidence="6 12" id="KW-1133">Transmembrane helix</keyword>
<keyword evidence="10" id="KW-0739">Sodium transport</keyword>
<evidence type="ECO:0000313" key="13">
    <source>
        <dbReference type="EMBL" id="NLR77865.1"/>
    </source>
</evidence>
<evidence type="ECO:0000256" key="3">
    <source>
        <dbReference type="ARBA" id="ARBA00022448"/>
    </source>
</evidence>
<feature type="transmembrane region" description="Helical" evidence="12">
    <location>
        <begin position="373"/>
        <end position="391"/>
    </location>
</feature>
<evidence type="ECO:0000256" key="5">
    <source>
        <dbReference type="ARBA" id="ARBA00022692"/>
    </source>
</evidence>
<proteinExistence type="inferred from homology"/>
<organism evidence="13 14">
    <name type="scientific">Chitinophaga eiseniae</name>
    <dbReference type="NCBI Taxonomy" id="634771"/>
    <lineage>
        <taxon>Bacteria</taxon>
        <taxon>Pseudomonadati</taxon>
        <taxon>Bacteroidota</taxon>
        <taxon>Chitinophagia</taxon>
        <taxon>Chitinophagales</taxon>
        <taxon>Chitinophagaceae</taxon>
        <taxon>Chitinophaga</taxon>
    </lineage>
</organism>
<dbReference type="PANTHER" id="PTHR42985">
    <property type="entry name" value="SODIUM-COUPLED MONOCARBOXYLATE TRANSPORTER"/>
    <property type="match status" value="1"/>
</dbReference>
<feature type="transmembrane region" description="Helical" evidence="12">
    <location>
        <begin position="6"/>
        <end position="23"/>
    </location>
</feature>
<dbReference type="AlphaFoldDB" id="A0A847SFV0"/>
<reference evidence="13 14" key="1">
    <citation type="submission" date="2020-04" db="EMBL/GenBank/DDBJ databases">
        <authorList>
            <person name="Yin C."/>
        </authorList>
    </citation>
    <scope>NUCLEOTIDE SEQUENCE [LARGE SCALE GENOMIC DNA]</scope>
    <source>
        <strain evidence="13 14">Ak56</strain>
    </source>
</reference>
<evidence type="ECO:0000313" key="14">
    <source>
        <dbReference type="Proteomes" id="UP000552864"/>
    </source>
</evidence>
<dbReference type="CDD" id="cd10326">
    <property type="entry name" value="SLC5sbd_NIS-like"/>
    <property type="match status" value="1"/>
</dbReference>
<feature type="transmembrane region" description="Helical" evidence="12">
    <location>
        <begin position="78"/>
        <end position="98"/>
    </location>
</feature>
<dbReference type="EMBL" id="JABAHZ010000001">
    <property type="protein sequence ID" value="NLR77865.1"/>
    <property type="molecule type" value="Genomic_DNA"/>
</dbReference>
<evidence type="ECO:0000256" key="9">
    <source>
        <dbReference type="ARBA" id="ARBA00023136"/>
    </source>
</evidence>
<comment type="caution">
    <text evidence="13">The sequence shown here is derived from an EMBL/GenBank/DDBJ whole genome shotgun (WGS) entry which is preliminary data.</text>
</comment>
<feature type="transmembrane region" description="Helical" evidence="12">
    <location>
        <begin position="182"/>
        <end position="203"/>
    </location>
</feature>
<keyword evidence="3" id="KW-0813">Transport</keyword>
<evidence type="ECO:0000256" key="2">
    <source>
        <dbReference type="ARBA" id="ARBA00006434"/>
    </source>
</evidence>
<keyword evidence="8" id="KW-0406">Ion transport</keyword>
<dbReference type="Proteomes" id="UP000552864">
    <property type="component" value="Unassembled WGS sequence"/>
</dbReference>